<gene>
    <name evidence="1" type="ORF">EW026_g6286</name>
</gene>
<evidence type="ECO:0000313" key="2">
    <source>
        <dbReference type="Proteomes" id="UP000309038"/>
    </source>
</evidence>
<sequence>MSGLNEPASFSLSFLGSQVSVYGGVQHEEENLSVSPSISSAYSIDNVVIDTYNIVMPTGSDEFGVLFFTSGDLGASDHQLSFSAFLTLDKSFQSSTLLTLDQYSQSSTFLDRFGPYTFTFYRFEEHLQCSGALLYEIPHTFKFCNT</sequence>
<accession>A0A4S4KBH1</accession>
<reference evidence="1 2" key="1">
    <citation type="submission" date="2019-02" db="EMBL/GenBank/DDBJ databases">
        <title>Genome sequencing of the rare red list fungi Phlebia centrifuga.</title>
        <authorList>
            <person name="Buettner E."/>
            <person name="Kellner H."/>
        </authorList>
    </citation>
    <scope>NUCLEOTIDE SEQUENCE [LARGE SCALE GENOMIC DNA]</scope>
    <source>
        <strain evidence="1 2">DSM 108282</strain>
    </source>
</reference>
<protein>
    <submittedName>
        <fullName evidence="1">Uncharacterized protein</fullName>
    </submittedName>
</protein>
<comment type="caution">
    <text evidence="1">The sequence shown here is derived from an EMBL/GenBank/DDBJ whole genome shotgun (WGS) entry which is preliminary data.</text>
</comment>
<evidence type="ECO:0000313" key="1">
    <source>
        <dbReference type="EMBL" id="THG95351.1"/>
    </source>
</evidence>
<dbReference type="EMBL" id="SGPJ01000331">
    <property type="protein sequence ID" value="THG95351.1"/>
    <property type="molecule type" value="Genomic_DNA"/>
</dbReference>
<name>A0A4S4KBH1_9APHY</name>
<keyword evidence="2" id="KW-1185">Reference proteome</keyword>
<dbReference type="Proteomes" id="UP000309038">
    <property type="component" value="Unassembled WGS sequence"/>
</dbReference>
<organism evidence="1 2">
    <name type="scientific">Hermanssonia centrifuga</name>
    <dbReference type="NCBI Taxonomy" id="98765"/>
    <lineage>
        <taxon>Eukaryota</taxon>
        <taxon>Fungi</taxon>
        <taxon>Dikarya</taxon>
        <taxon>Basidiomycota</taxon>
        <taxon>Agaricomycotina</taxon>
        <taxon>Agaricomycetes</taxon>
        <taxon>Polyporales</taxon>
        <taxon>Meruliaceae</taxon>
        <taxon>Hermanssonia</taxon>
    </lineage>
</organism>
<proteinExistence type="predicted"/>
<dbReference type="AlphaFoldDB" id="A0A4S4KBH1"/>